<keyword evidence="2" id="KW-1185">Reference proteome</keyword>
<dbReference type="EMBL" id="JAOYFB010000039">
    <property type="protein sequence ID" value="KAK4028800.1"/>
    <property type="molecule type" value="Genomic_DNA"/>
</dbReference>
<sequence length="96" mass="10920">MDKIILVSRHSPLGLPSGTVFSSLELQASQILRLDTTTRCNRSERVLSEMGRIESLRIPPFRTPFPRQDSQGAGDDLWEEPILRVIDKTQPNFMPK</sequence>
<dbReference type="Proteomes" id="UP001234178">
    <property type="component" value="Unassembled WGS sequence"/>
</dbReference>
<reference evidence="1 2" key="1">
    <citation type="journal article" date="2023" name="Nucleic Acids Res.">
        <title>The hologenome of Daphnia magna reveals possible DNA methylation and microbiome-mediated evolution of the host genome.</title>
        <authorList>
            <person name="Chaturvedi A."/>
            <person name="Li X."/>
            <person name="Dhandapani V."/>
            <person name="Marshall H."/>
            <person name="Kissane S."/>
            <person name="Cuenca-Cambronero M."/>
            <person name="Asole G."/>
            <person name="Calvet F."/>
            <person name="Ruiz-Romero M."/>
            <person name="Marangio P."/>
            <person name="Guigo R."/>
            <person name="Rago D."/>
            <person name="Mirbahai L."/>
            <person name="Eastwood N."/>
            <person name="Colbourne J.K."/>
            <person name="Zhou J."/>
            <person name="Mallon E."/>
            <person name="Orsini L."/>
        </authorList>
    </citation>
    <scope>NUCLEOTIDE SEQUENCE [LARGE SCALE GENOMIC DNA]</scope>
    <source>
        <strain evidence="1">LRV0_1</strain>
    </source>
</reference>
<protein>
    <submittedName>
        <fullName evidence="1">Uncharacterized protein</fullName>
    </submittedName>
</protein>
<evidence type="ECO:0000313" key="2">
    <source>
        <dbReference type="Proteomes" id="UP001234178"/>
    </source>
</evidence>
<gene>
    <name evidence="1" type="ORF">OUZ56_021818</name>
</gene>
<comment type="caution">
    <text evidence="1">The sequence shown here is derived from an EMBL/GenBank/DDBJ whole genome shotgun (WGS) entry which is preliminary data.</text>
</comment>
<organism evidence="1 2">
    <name type="scientific">Daphnia magna</name>
    <dbReference type="NCBI Taxonomy" id="35525"/>
    <lineage>
        <taxon>Eukaryota</taxon>
        <taxon>Metazoa</taxon>
        <taxon>Ecdysozoa</taxon>
        <taxon>Arthropoda</taxon>
        <taxon>Crustacea</taxon>
        <taxon>Branchiopoda</taxon>
        <taxon>Diplostraca</taxon>
        <taxon>Cladocera</taxon>
        <taxon>Anomopoda</taxon>
        <taxon>Daphniidae</taxon>
        <taxon>Daphnia</taxon>
    </lineage>
</organism>
<evidence type="ECO:0000313" key="1">
    <source>
        <dbReference type="EMBL" id="KAK4028800.1"/>
    </source>
</evidence>
<name>A0ABR0AUN2_9CRUS</name>
<proteinExistence type="predicted"/>
<accession>A0ABR0AUN2</accession>